<feature type="compositionally biased region" description="Basic and acidic residues" evidence="1">
    <location>
        <begin position="321"/>
        <end position="330"/>
    </location>
</feature>
<dbReference type="SUPFAM" id="SSF52096">
    <property type="entry name" value="ClpP/crotonase"/>
    <property type="match status" value="1"/>
</dbReference>
<feature type="region of interest" description="Disordered" evidence="1">
    <location>
        <begin position="320"/>
        <end position="387"/>
    </location>
</feature>
<evidence type="ECO:0000256" key="1">
    <source>
        <dbReference type="SAM" id="MobiDB-lite"/>
    </source>
</evidence>
<feature type="compositionally biased region" description="Basic and acidic residues" evidence="1">
    <location>
        <begin position="507"/>
        <end position="529"/>
    </location>
</feature>
<feature type="compositionally biased region" description="Polar residues" evidence="1">
    <location>
        <begin position="334"/>
        <end position="349"/>
    </location>
</feature>
<gene>
    <name evidence="2" type="ORF">APLA_LOCUS16870</name>
</gene>
<feature type="compositionally biased region" description="Basic and acidic residues" evidence="1">
    <location>
        <begin position="119"/>
        <end position="132"/>
    </location>
</feature>
<feature type="compositionally biased region" description="Polar residues" evidence="1">
    <location>
        <begin position="358"/>
        <end position="371"/>
    </location>
</feature>
<feature type="region of interest" description="Disordered" evidence="1">
    <location>
        <begin position="81"/>
        <end position="132"/>
    </location>
</feature>
<protein>
    <submittedName>
        <fullName evidence="2">Uncharacterized protein</fullName>
    </submittedName>
</protein>
<feature type="region of interest" description="Disordered" evidence="1">
    <location>
        <begin position="39"/>
        <end position="59"/>
    </location>
</feature>
<feature type="compositionally biased region" description="Polar residues" evidence="1">
    <location>
        <begin position="430"/>
        <end position="442"/>
    </location>
</feature>
<dbReference type="InterPro" id="IPR029045">
    <property type="entry name" value="ClpP/crotonase-like_dom_sf"/>
</dbReference>
<accession>A0A8S1BSE8</accession>
<dbReference type="AlphaFoldDB" id="A0A8S1BSE8"/>
<feature type="region of interest" description="Disordered" evidence="1">
    <location>
        <begin position="402"/>
        <end position="453"/>
    </location>
</feature>
<comment type="caution">
    <text evidence="2">The sequence shown here is derived from an EMBL/GenBank/DDBJ whole genome shotgun (WGS) entry which is preliminary data.</text>
</comment>
<dbReference type="Gene3D" id="3.90.226.10">
    <property type="entry name" value="2-enoyl-CoA Hydratase, Chain A, domain 1"/>
    <property type="match status" value="1"/>
</dbReference>
<dbReference type="Pfam" id="PF00378">
    <property type="entry name" value="ECH_1"/>
    <property type="match status" value="1"/>
</dbReference>
<dbReference type="InterPro" id="IPR001753">
    <property type="entry name" value="Enoyl-CoA_hydra/iso"/>
</dbReference>
<reference evidence="2 3" key="1">
    <citation type="submission" date="2020-04" db="EMBL/GenBank/DDBJ databases">
        <authorList>
            <person name="Wallbank WR R."/>
            <person name="Pardo Diaz C."/>
            <person name="Kozak K."/>
            <person name="Martin S."/>
            <person name="Jiggins C."/>
            <person name="Moest M."/>
            <person name="Warren A I."/>
            <person name="Byers J.R.P. K."/>
            <person name="Montejo-Kovacevich G."/>
            <person name="Yen C E."/>
        </authorList>
    </citation>
    <scope>NUCLEOTIDE SEQUENCE [LARGE SCALE GENOMIC DNA]</scope>
</reference>
<organism evidence="2 3">
    <name type="scientific">Arctia plantaginis</name>
    <name type="common">Wood tiger moth</name>
    <name type="synonym">Phalaena plantaginis</name>
    <dbReference type="NCBI Taxonomy" id="874455"/>
    <lineage>
        <taxon>Eukaryota</taxon>
        <taxon>Metazoa</taxon>
        <taxon>Ecdysozoa</taxon>
        <taxon>Arthropoda</taxon>
        <taxon>Hexapoda</taxon>
        <taxon>Insecta</taxon>
        <taxon>Pterygota</taxon>
        <taxon>Neoptera</taxon>
        <taxon>Endopterygota</taxon>
        <taxon>Lepidoptera</taxon>
        <taxon>Glossata</taxon>
        <taxon>Ditrysia</taxon>
        <taxon>Noctuoidea</taxon>
        <taxon>Erebidae</taxon>
        <taxon>Arctiinae</taxon>
        <taxon>Arctia</taxon>
    </lineage>
</organism>
<feature type="region of interest" description="Disordered" evidence="1">
    <location>
        <begin position="503"/>
        <end position="542"/>
    </location>
</feature>
<feature type="compositionally biased region" description="Basic and acidic residues" evidence="1">
    <location>
        <begin position="410"/>
        <end position="428"/>
    </location>
</feature>
<dbReference type="Proteomes" id="UP000494256">
    <property type="component" value="Unassembled WGS sequence"/>
</dbReference>
<feature type="compositionally biased region" description="Polar residues" evidence="1">
    <location>
        <begin position="91"/>
        <end position="102"/>
    </location>
</feature>
<dbReference type="EMBL" id="CADEBD010000745">
    <property type="protein sequence ID" value="CAB3259955.1"/>
    <property type="molecule type" value="Genomic_DNA"/>
</dbReference>
<evidence type="ECO:0000313" key="2">
    <source>
        <dbReference type="EMBL" id="CAB3259955.1"/>
    </source>
</evidence>
<sequence length="857" mass="95789">MEAVEEPPLNIPKAETMKVCVISDEAKEITVASAETDVCQKSNGVADSSKSKEEPTLESKTVIAQEKIIKSINKMDNMQNITKEDTVLKPATSSTETGTTPDQKVESGLEVEDISTTEKSSDINEEPSKDVETEKNIYPVDEKELVIESTVDQVTFQTEILVESNDTDVIETVCDSTKIEEQETNNILSELGTGIELSEALRSSDVTDNVENNNCSGRQEVFNKEELLDILEGNDDEQCDSLLSSGYPPISGEKILETQLALQQLSRLKTKPKKPKSIERFPRKKKQRIVAQNTTHIPEVKDENNIVKVLVKEWDDEEGAEVDKSNKVVEENNDLSQSSSDALNLQESVSKQDDVRTSIDSQTADGNTPGLNKSGDETQPQRRLGRVIKKKVIFDPDNPDTYTKSKVISKGKDHMQEKDQTQFKKMKTEPTFQRSKSKSPLSKLQWKKPSPKNIKQNKRLTEVDKLLMDEGAVNMIYQLTPEAPKGKKNMKTKAEFIKKIQSSSTPDIKEMKFRERKKESKYEDSEARRILGGKQRPSLSSSVKSHCVSEDFEAHSADDSIIYRRHSSSSYSSSCMSPRRLSDVEMTGQISRKSQSLVNHEVNNDNQTVDMFMPDSEEVVKMEIINKNDCLSIKQKLNSKLNLALKKRKRDNSKTEKPPKQKKVMQTVEKTADIEEFKYLSIDIDGKLALICVQKSGPTSNVEMIRELEKAFKVINNLKDVSVTLLLPECGSTYSDLDLKTLLEDNSEKRTSYAYKMADSIRILLQTVKQHSKLLCTGASGRCSGVLLALIGLSDVALASERASFAVSMKSQSAGLIEPGISVLTSYRHLPESVLNDMIVFGRRMSASDALQNGLPK</sequence>
<evidence type="ECO:0000313" key="3">
    <source>
        <dbReference type="Proteomes" id="UP000494256"/>
    </source>
</evidence>
<proteinExistence type="predicted"/>
<feature type="compositionally biased region" description="Polar residues" evidence="1">
    <location>
        <begin position="39"/>
        <end position="48"/>
    </location>
</feature>
<name>A0A8S1BSE8_ARCPL</name>
<dbReference type="OrthoDB" id="10051381at2759"/>